<dbReference type="GO" id="GO:0030788">
    <property type="term" value="F:precorrin-2 C20-methyltransferase activity"/>
    <property type="evidence" value="ECO:0007669"/>
    <property type="project" value="InterPro"/>
</dbReference>
<dbReference type="Gene3D" id="3.30.950.10">
    <property type="entry name" value="Methyltransferase, Cobalt-precorrin-4 Transmethylase, Domain 2"/>
    <property type="match status" value="1"/>
</dbReference>
<dbReference type="EMBL" id="SLXT01000014">
    <property type="protein sequence ID" value="TCP63914.1"/>
    <property type="molecule type" value="Genomic_DNA"/>
</dbReference>
<dbReference type="PANTHER" id="PTHR43467">
    <property type="entry name" value="COBALT-PRECORRIN-2 C(20)-METHYLTRANSFERASE"/>
    <property type="match status" value="1"/>
</dbReference>
<evidence type="ECO:0000256" key="2">
    <source>
        <dbReference type="ARBA" id="ARBA00005879"/>
    </source>
</evidence>
<evidence type="ECO:0000256" key="6">
    <source>
        <dbReference type="ARBA" id="ARBA00022691"/>
    </source>
</evidence>
<evidence type="ECO:0000313" key="9">
    <source>
        <dbReference type="EMBL" id="TCP63914.1"/>
    </source>
</evidence>
<evidence type="ECO:0000256" key="1">
    <source>
        <dbReference type="ARBA" id="ARBA00004953"/>
    </source>
</evidence>
<evidence type="ECO:0000256" key="5">
    <source>
        <dbReference type="ARBA" id="ARBA00022679"/>
    </source>
</evidence>
<organism evidence="9 10">
    <name type="scientific">Heliophilum fasciatum</name>
    <dbReference type="NCBI Taxonomy" id="35700"/>
    <lineage>
        <taxon>Bacteria</taxon>
        <taxon>Bacillati</taxon>
        <taxon>Bacillota</taxon>
        <taxon>Clostridia</taxon>
        <taxon>Eubacteriales</taxon>
        <taxon>Heliobacteriaceae</taxon>
        <taxon>Heliophilum</taxon>
    </lineage>
</organism>
<feature type="domain" description="Tetrapyrrole methylase" evidence="8">
    <location>
        <begin position="4"/>
        <end position="212"/>
    </location>
</feature>
<dbReference type="InterPro" id="IPR014776">
    <property type="entry name" value="4pyrrole_Mease_sub2"/>
</dbReference>
<dbReference type="GO" id="GO:0009236">
    <property type="term" value="P:cobalamin biosynthetic process"/>
    <property type="evidence" value="ECO:0007669"/>
    <property type="project" value="UniProtKB-UniRule"/>
</dbReference>
<evidence type="ECO:0000256" key="3">
    <source>
        <dbReference type="ARBA" id="ARBA00022573"/>
    </source>
</evidence>
<dbReference type="PIRSF" id="PIRSF036427">
    <property type="entry name" value="Precrrn-2_mtase"/>
    <property type="match status" value="1"/>
</dbReference>
<dbReference type="UniPathway" id="UPA00148"/>
<dbReference type="GO" id="GO:0032259">
    <property type="term" value="P:methylation"/>
    <property type="evidence" value="ECO:0007669"/>
    <property type="project" value="UniProtKB-KW"/>
</dbReference>
<accession>A0A4R2RLS3</accession>
<dbReference type="Gene3D" id="3.40.1010.10">
    <property type="entry name" value="Cobalt-precorrin-4 Transmethylase, Domain 1"/>
    <property type="match status" value="1"/>
</dbReference>
<comment type="similarity">
    <text evidence="2 7">Belongs to the precorrin methyltransferase family.</text>
</comment>
<dbReference type="InterPro" id="IPR006364">
    <property type="entry name" value="CobI/CbiL/CobIJ_dom"/>
</dbReference>
<dbReference type="InterPro" id="IPR035996">
    <property type="entry name" value="4pyrrol_Methylase_sf"/>
</dbReference>
<dbReference type="NCBIfam" id="TIGR01467">
    <property type="entry name" value="cobI_cbiL"/>
    <property type="match status" value="1"/>
</dbReference>
<gene>
    <name evidence="9" type="ORF">EDD73_11462</name>
</gene>
<evidence type="ECO:0000259" key="8">
    <source>
        <dbReference type="Pfam" id="PF00590"/>
    </source>
</evidence>
<dbReference type="InterPro" id="IPR014777">
    <property type="entry name" value="4pyrrole_Mease_sub1"/>
</dbReference>
<dbReference type="Proteomes" id="UP000294813">
    <property type="component" value="Unassembled WGS sequence"/>
</dbReference>
<comment type="pathway">
    <text evidence="1">Cofactor biosynthesis; adenosylcobalamin biosynthesis.</text>
</comment>
<evidence type="ECO:0000313" key="10">
    <source>
        <dbReference type="Proteomes" id="UP000294813"/>
    </source>
</evidence>
<sequence>MNGMFYGIGVGPGDPELITLRAAKILNSADIVIAPYSKEGRSSTALAIIESHLGAQTEVFASLFPMTYDEEALASAWAAAQDQIAAFLQQGKTVAFITLGDPMLFSTYIYVYKKIKQLGWPIETVPGIPSFCAAASRAGIPLAEGQEMITIVPATSECNDLDPIFEKADNLILMKVYREKDQIIDRLAKHNLIDNAALISRCGLEGEMIIRDLEEVKGKPVNYLSLIIAKKSPAI</sequence>
<dbReference type="PANTHER" id="PTHR43467:SF2">
    <property type="entry name" value="COBALT-PRECORRIN-2 C(20)-METHYLTRANSFERASE"/>
    <property type="match status" value="1"/>
</dbReference>
<proteinExistence type="inferred from homology"/>
<keyword evidence="3" id="KW-0169">Cobalamin biosynthesis</keyword>
<keyword evidence="10" id="KW-1185">Reference proteome</keyword>
<evidence type="ECO:0000256" key="7">
    <source>
        <dbReference type="PIRNR" id="PIRNR036427"/>
    </source>
</evidence>
<evidence type="ECO:0000256" key="4">
    <source>
        <dbReference type="ARBA" id="ARBA00022603"/>
    </source>
</evidence>
<protein>
    <submittedName>
        <fullName evidence="9">Precorrin-2/cobalt-factor-2 C20-methyltransferase</fullName>
    </submittedName>
</protein>
<dbReference type="SUPFAM" id="SSF53790">
    <property type="entry name" value="Tetrapyrrole methylase"/>
    <property type="match status" value="1"/>
</dbReference>
<name>A0A4R2RLS3_9FIRM</name>
<dbReference type="Pfam" id="PF00590">
    <property type="entry name" value="TP_methylase"/>
    <property type="match status" value="1"/>
</dbReference>
<dbReference type="AlphaFoldDB" id="A0A4R2RLS3"/>
<reference evidence="9 10" key="1">
    <citation type="submission" date="2019-03" db="EMBL/GenBank/DDBJ databases">
        <title>Genomic Encyclopedia of Type Strains, Phase IV (KMG-IV): sequencing the most valuable type-strain genomes for metagenomic binning, comparative biology and taxonomic classification.</title>
        <authorList>
            <person name="Goeker M."/>
        </authorList>
    </citation>
    <scope>NUCLEOTIDE SEQUENCE [LARGE SCALE GENOMIC DNA]</scope>
    <source>
        <strain evidence="9 10">DSM 11170</strain>
    </source>
</reference>
<comment type="caution">
    <text evidence="9">The sequence shown here is derived from an EMBL/GenBank/DDBJ whole genome shotgun (WGS) entry which is preliminary data.</text>
</comment>
<dbReference type="CDD" id="cd11645">
    <property type="entry name" value="Precorrin_2_C20_MT"/>
    <property type="match status" value="1"/>
</dbReference>
<dbReference type="InterPro" id="IPR012382">
    <property type="entry name" value="CobI/CbiL"/>
</dbReference>
<keyword evidence="6" id="KW-0949">S-adenosyl-L-methionine</keyword>
<keyword evidence="5 9" id="KW-0808">Transferase</keyword>
<dbReference type="InterPro" id="IPR000878">
    <property type="entry name" value="4pyrrol_Mease"/>
</dbReference>
<keyword evidence="4 9" id="KW-0489">Methyltransferase</keyword>